<feature type="compositionally biased region" description="Basic and acidic residues" evidence="1">
    <location>
        <begin position="11"/>
        <end position="26"/>
    </location>
</feature>
<evidence type="ECO:0000313" key="2">
    <source>
        <dbReference type="EMBL" id="VDL80629.1"/>
    </source>
</evidence>
<accession>A0A0N4YJ87</accession>
<dbReference type="EMBL" id="UYSL01022514">
    <property type="protein sequence ID" value="VDL80629.1"/>
    <property type="molecule type" value="Genomic_DNA"/>
</dbReference>
<reference evidence="4" key="1">
    <citation type="submission" date="2017-02" db="UniProtKB">
        <authorList>
            <consortium name="WormBaseParasite"/>
        </authorList>
    </citation>
    <scope>IDENTIFICATION</scope>
</reference>
<evidence type="ECO:0000256" key="1">
    <source>
        <dbReference type="SAM" id="MobiDB-lite"/>
    </source>
</evidence>
<reference evidence="2 3" key="2">
    <citation type="submission" date="2018-11" db="EMBL/GenBank/DDBJ databases">
        <authorList>
            <consortium name="Pathogen Informatics"/>
        </authorList>
    </citation>
    <scope>NUCLEOTIDE SEQUENCE [LARGE SCALE GENOMIC DNA]</scope>
</reference>
<evidence type="ECO:0000313" key="3">
    <source>
        <dbReference type="Proteomes" id="UP000271162"/>
    </source>
</evidence>
<sequence length="66" mass="7833">MNEMEEELEKELEKKKEKEKEKQEEKKKRKKMERSSPAGRSTFRDSRNEVSAIDFVADLRSVSTGR</sequence>
<feature type="region of interest" description="Disordered" evidence="1">
    <location>
        <begin position="1"/>
        <end position="50"/>
    </location>
</feature>
<dbReference type="WBParaSite" id="NBR_0001701501-mRNA-1">
    <property type="protein sequence ID" value="NBR_0001701501-mRNA-1"/>
    <property type="gene ID" value="NBR_0001701501"/>
</dbReference>
<name>A0A0N4YJ87_NIPBR</name>
<evidence type="ECO:0000313" key="4">
    <source>
        <dbReference type="WBParaSite" id="NBR_0001701501-mRNA-1"/>
    </source>
</evidence>
<proteinExistence type="predicted"/>
<protein>
    <submittedName>
        <fullName evidence="2 4">Uncharacterized protein</fullName>
    </submittedName>
</protein>
<feature type="compositionally biased region" description="Acidic residues" evidence="1">
    <location>
        <begin position="1"/>
        <end position="10"/>
    </location>
</feature>
<organism evidence="4">
    <name type="scientific">Nippostrongylus brasiliensis</name>
    <name type="common">Rat hookworm</name>
    <dbReference type="NCBI Taxonomy" id="27835"/>
    <lineage>
        <taxon>Eukaryota</taxon>
        <taxon>Metazoa</taxon>
        <taxon>Ecdysozoa</taxon>
        <taxon>Nematoda</taxon>
        <taxon>Chromadorea</taxon>
        <taxon>Rhabditida</taxon>
        <taxon>Rhabditina</taxon>
        <taxon>Rhabditomorpha</taxon>
        <taxon>Strongyloidea</taxon>
        <taxon>Heligmosomidae</taxon>
        <taxon>Nippostrongylus</taxon>
    </lineage>
</organism>
<keyword evidence="3" id="KW-1185">Reference proteome</keyword>
<dbReference type="Proteomes" id="UP000271162">
    <property type="component" value="Unassembled WGS sequence"/>
</dbReference>
<dbReference type="AlphaFoldDB" id="A0A0N4YJ87"/>
<gene>
    <name evidence="2" type="ORF">NBR_LOCUS17016</name>
</gene>